<name>A0A0A8XZU5_ARUDO</name>
<organism evidence="1">
    <name type="scientific">Arundo donax</name>
    <name type="common">Giant reed</name>
    <name type="synonym">Donax arundinaceus</name>
    <dbReference type="NCBI Taxonomy" id="35708"/>
    <lineage>
        <taxon>Eukaryota</taxon>
        <taxon>Viridiplantae</taxon>
        <taxon>Streptophyta</taxon>
        <taxon>Embryophyta</taxon>
        <taxon>Tracheophyta</taxon>
        <taxon>Spermatophyta</taxon>
        <taxon>Magnoliopsida</taxon>
        <taxon>Liliopsida</taxon>
        <taxon>Poales</taxon>
        <taxon>Poaceae</taxon>
        <taxon>PACMAD clade</taxon>
        <taxon>Arundinoideae</taxon>
        <taxon>Arundineae</taxon>
        <taxon>Arundo</taxon>
    </lineage>
</organism>
<reference evidence="1" key="1">
    <citation type="submission" date="2014-09" db="EMBL/GenBank/DDBJ databases">
        <authorList>
            <person name="Magalhaes I.L.F."/>
            <person name="Oliveira U."/>
            <person name="Santos F.R."/>
            <person name="Vidigal T.H.D.A."/>
            <person name="Brescovit A.D."/>
            <person name="Santos A.J."/>
        </authorList>
    </citation>
    <scope>NUCLEOTIDE SEQUENCE</scope>
    <source>
        <tissue evidence="1">Shoot tissue taken approximately 20 cm above the soil surface</tissue>
    </source>
</reference>
<sequence length="13" mass="1682">MGKEKYFLEYFNI</sequence>
<dbReference type="EMBL" id="GBRH01278484">
    <property type="protein sequence ID" value="JAD19411.1"/>
    <property type="molecule type" value="Transcribed_RNA"/>
</dbReference>
<protein>
    <submittedName>
        <fullName evidence="1">Uncharacterized protein</fullName>
    </submittedName>
</protein>
<proteinExistence type="predicted"/>
<accession>A0A0A8XZU5</accession>
<reference evidence="1" key="2">
    <citation type="journal article" date="2015" name="Data Brief">
        <title>Shoot transcriptome of the giant reed, Arundo donax.</title>
        <authorList>
            <person name="Barrero R.A."/>
            <person name="Guerrero F.D."/>
            <person name="Moolhuijzen P."/>
            <person name="Goolsby J.A."/>
            <person name="Tidwell J."/>
            <person name="Bellgard S.E."/>
            <person name="Bellgard M.I."/>
        </authorList>
    </citation>
    <scope>NUCLEOTIDE SEQUENCE</scope>
    <source>
        <tissue evidence="1">Shoot tissue taken approximately 20 cm above the soil surface</tissue>
    </source>
</reference>
<evidence type="ECO:0000313" key="1">
    <source>
        <dbReference type="EMBL" id="JAD19411.1"/>
    </source>
</evidence>